<evidence type="ECO:0000313" key="3">
    <source>
        <dbReference type="EMBL" id="KFG42800.1"/>
    </source>
</evidence>
<dbReference type="OrthoDB" id="329578at2759"/>
<protein>
    <recommendedName>
        <fullName evidence="2">Immune mapped protein 2 N-terminal domain-containing protein</fullName>
    </recommendedName>
</protein>
<evidence type="ECO:0000313" key="4">
    <source>
        <dbReference type="Proteomes" id="UP000028828"/>
    </source>
</evidence>
<sequence length="315" mass="33734">MSGNNPSPGYADSGCYYLCICCRPAPPGKRIDEEELVPDSTTTEEALKEVDEESFGEEAVEDGVEIEEGETAPSSAGAEVTREAAADGPTVRTRVVTKKRAKVHPKSAVKSQPKLFTGSAAGTPPPPPEACTGPLPEPAEPTAPLGMGVYLVYATENGGTMYMKWSNTPLSGPGVLAYIEPKKEVGAFKFQKKDGVQHICGGLEKDMQSSFVADRKKYYDGWATFLKQMDAADGTLVLLPATTLQPPPKVKVAVYSQKKIRILEPDTPLEKAGVELMAVVPDTFVKFDVPTMEVSEFVAFANNVGSLISFVPAKK</sequence>
<reference evidence="3 4" key="1">
    <citation type="submission" date="2014-03" db="EMBL/GenBank/DDBJ databases">
        <authorList>
            <person name="Sibley D."/>
            <person name="Venepally P."/>
            <person name="Karamycheva S."/>
            <person name="Hadjithomas M."/>
            <person name="Khan A."/>
            <person name="Brunk B."/>
            <person name="Roos D."/>
            <person name="Caler E."/>
            <person name="Lorenzi H."/>
        </authorList>
    </citation>
    <scope>NUCLEOTIDE SEQUENCE [LARGE SCALE GENOMIC DNA]</scope>
    <source>
        <strain evidence="4">p89</strain>
    </source>
</reference>
<feature type="region of interest" description="Disordered" evidence="1">
    <location>
        <begin position="38"/>
        <end position="140"/>
    </location>
</feature>
<dbReference type="VEuPathDB" id="ToxoDB:TGP89_225940"/>
<organism evidence="3 4">
    <name type="scientific">Toxoplasma gondii p89</name>
    <dbReference type="NCBI Taxonomy" id="943119"/>
    <lineage>
        <taxon>Eukaryota</taxon>
        <taxon>Sar</taxon>
        <taxon>Alveolata</taxon>
        <taxon>Apicomplexa</taxon>
        <taxon>Conoidasida</taxon>
        <taxon>Coccidia</taxon>
        <taxon>Eucoccidiorida</taxon>
        <taxon>Eimeriorina</taxon>
        <taxon>Sarcocystidae</taxon>
        <taxon>Toxoplasma</taxon>
    </lineage>
</organism>
<proteinExistence type="predicted"/>
<dbReference type="EMBL" id="AEYI02000987">
    <property type="protein sequence ID" value="KFG42800.1"/>
    <property type="molecule type" value="Genomic_DNA"/>
</dbReference>
<evidence type="ECO:0000259" key="2">
    <source>
        <dbReference type="Pfam" id="PF18590"/>
    </source>
</evidence>
<dbReference type="Proteomes" id="UP000028828">
    <property type="component" value="Unassembled WGS sequence"/>
</dbReference>
<dbReference type="SMR" id="A0A086KEI2"/>
<comment type="caution">
    <text evidence="3">The sequence shown here is derived from an EMBL/GenBank/DDBJ whole genome shotgun (WGS) entry which is preliminary data.</text>
</comment>
<feature type="compositionally biased region" description="Basic residues" evidence="1">
    <location>
        <begin position="95"/>
        <end position="107"/>
    </location>
</feature>
<gene>
    <name evidence="3" type="ORF">TGP89_225940</name>
</gene>
<name>A0A086KEI2_TOXGO</name>
<evidence type="ECO:0000256" key="1">
    <source>
        <dbReference type="SAM" id="MobiDB-lite"/>
    </source>
</evidence>
<feature type="domain" description="Immune mapped protein 2 N-terminal" evidence="2">
    <location>
        <begin position="147"/>
        <end position="238"/>
    </location>
</feature>
<dbReference type="InterPro" id="IPR040955">
    <property type="entry name" value="IMP2_N"/>
</dbReference>
<feature type="compositionally biased region" description="Acidic residues" evidence="1">
    <location>
        <begin position="50"/>
        <end position="70"/>
    </location>
</feature>
<dbReference type="AlphaFoldDB" id="A0A086KEI2"/>
<dbReference type="Pfam" id="PF18590">
    <property type="entry name" value="IMP2_N"/>
    <property type="match status" value="1"/>
</dbReference>
<accession>A0A086KEI2</accession>
<feature type="compositionally biased region" description="Pro residues" evidence="1">
    <location>
        <begin position="123"/>
        <end position="140"/>
    </location>
</feature>